<name>A0A443I4Y9_BYSSP</name>
<gene>
    <name evidence="4" type="ORF">C8Q69DRAFT_450003</name>
</gene>
<reference evidence="4 5" key="1">
    <citation type="journal article" date="2018" name="Front. Microbiol.">
        <title>Genomic and genetic insights into a cosmopolitan fungus, Paecilomyces variotii (Eurotiales).</title>
        <authorList>
            <person name="Urquhart A.S."/>
            <person name="Mondo S.J."/>
            <person name="Makela M.R."/>
            <person name="Hane J.K."/>
            <person name="Wiebenga A."/>
            <person name="He G."/>
            <person name="Mihaltcheva S."/>
            <person name="Pangilinan J."/>
            <person name="Lipzen A."/>
            <person name="Barry K."/>
            <person name="de Vries R.P."/>
            <person name="Grigoriev I.V."/>
            <person name="Idnurm A."/>
        </authorList>
    </citation>
    <scope>NUCLEOTIDE SEQUENCE [LARGE SCALE GENOMIC DNA]</scope>
    <source>
        <strain evidence="4 5">CBS 101075</strain>
    </source>
</reference>
<dbReference type="Proteomes" id="UP000283841">
    <property type="component" value="Unassembled WGS sequence"/>
</dbReference>
<evidence type="ECO:0000313" key="5">
    <source>
        <dbReference type="Proteomes" id="UP000283841"/>
    </source>
</evidence>
<dbReference type="SUPFAM" id="SSF141091">
    <property type="entry name" value="L21p-like"/>
    <property type="match status" value="1"/>
</dbReference>
<organism evidence="4 5">
    <name type="scientific">Byssochlamys spectabilis</name>
    <name type="common">Paecilomyces variotii</name>
    <dbReference type="NCBI Taxonomy" id="264951"/>
    <lineage>
        <taxon>Eukaryota</taxon>
        <taxon>Fungi</taxon>
        <taxon>Dikarya</taxon>
        <taxon>Ascomycota</taxon>
        <taxon>Pezizomycotina</taxon>
        <taxon>Eurotiomycetes</taxon>
        <taxon>Eurotiomycetidae</taxon>
        <taxon>Eurotiales</taxon>
        <taxon>Thermoascaceae</taxon>
        <taxon>Paecilomyces</taxon>
    </lineage>
</organism>
<keyword evidence="5" id="KW-1185">Reference proteome</keyword>
<dbReference type="VEuPathDB" id="FungiDB:C8Q69DRAFT_450003"/>
<dbReference type="Pfam" id="PF00829">
    <property type="entry name" value="Ribosomal_L21p"/>
    <property type="match status" value="1"/>
</dbReference>
<dbReference type="GO" id="GO:0005762">
    <property type="term" value="C:mitochondrial large ribosomal subunit"/>
    <property type="evidence" value="ECO:0007669"/>
    <property type="project" value="TreeGrafter"/>
</dbReference>
<sequence length="263" mass="29534">MFSRTALRSAFEVRWTPSVLPSLSFAPILPQRAGLHQAASSTVSSEIHPHKSPVNPSSPLSATPRAQTSQPEHLPEHRVPSESGARFVPVTRNHIPPEKLPIQPTFTAPLKMTKSLVSTLPHLTTQSPHYIVAHLHARPYLLTAGDHLRLPFHMPKVKPGDILRFNRASVIGSRDFTLKGAPYIDERMFECRVRVLGVDAEPMRIKEKTKRRQRHTQHIRSKHKYTLMRVMDVKVKSVEELLEEGAEVVEEGDLASATMESKA</sequence>
<comment type="caution">
    <text evidence="4">The sequence shown here is derived from an EMBL/GenBank/DDBJ whole genome shotgun (WGS) entry which is preliminary data.</text>
</comment>
<dbReference type="GeneID" id="39598687"/>
<dbReference type="InterPro" id="IPR036164">
    <property type="entry name" value="bL21-like_sf"/>
</dbReference>
<evidence type="ECO:0000256" key="1">
    <source>
        <dbReference type="ARBA" id="ARBA00008563"/>
    </source>
</evidence>
<evidence type="ECO:0000313" key="4">
    <source>
        <dbReference type="EMBL" id="RWQ99149.1"/>
    </source>
</evidence>
<accession>A0A443I4Y9</accession>
<feature type="compositionally biased region" description="Polar residues" evidence="3">
    <location>
        <begin position="54"/>
        <end position="71"/>
    </location>
</feature>
<comment type="similarity">
    <text evidence="1">Belongs to the bacterial ribosomal protein bL21 family.</text>
</comment>
<dbReference type="EMBL" id="RCNU01000001">
    <property type="protein sequence ID" value="RWQ99149.1"/>
    <property type="molecule type" value="Genomic_DNA"/>
</dbReference>
<dbReference type="AlphaFoldDB" id="A0A443I4Y9"/>
<dbReference type="InterPro" id="IPR028909">
    <property type="entry name" value="bL21-like"/>
</dbReference>
<evidence type="ECO:0000256" key="2">
    <source>
        <dbReference type="ARBA" id="ARBA00044129"/>
    </source>
</evidence>
<evidence type="ECO:0000256" key="3">
    <source>
        <dbReference type="SAM" id="MobiDB-lite"/>
    </source>
</evidence>
<dbReference type="RefSeq" id="XP_028488794.1">
    <property type="nucleotide sequence ID" value="XM_028629410.1"/>
</dbReference>
<proteinExistence type="inferred from homology"/>
<protein>
    <recommendedName>
        <fullName evidence="2">Large ribosomal subunit protein bL21m</fullName>
    </recommendedName>
</protein>
<feature type="region of interest" description="Disordered" evidence="3">
    <location>
        <begin position="37"/>
        <end position="87"/>
    </location>
</feature>
<dbReference type="PANTHER" id="PTHR21349">
    <property type="entry name" value="50S RIBOSOMAL PROTEIN L21"/>
    <property type="match status" value="1"/>
</dbReference>
<dbReference type="GO" id="GO:0003735">
    <property type="term" value="F:structural constituent of ribosome"/>
    <property type="evidence" value="ECO:0007669"/>
    <property type="project" value="TreeGrafter"/>
</dbReference>
<dbReference type="STRING" id="264951.A0A443I4Y9"/>
<dbReference type="PANTHER" id="PTHR21349:SF0">
    <property type="entry name" value="LARGE RIBOSOMAL SUBUNIT PROTEIN BL21M"/>
    <property type="match status" value="1"/>
</dbReference>